<dbReference type="InterPro" id="IPR036396">
    <property type="entry name" value="Cyt_P450_sf"/>
</dbReference>
<sequence length="107" mass="12246">MFMLFGNGSHACPRNGLAKLEILVLLHHLTTNYRLVLTTFLSIKLQAFVHPIVELGSVLSINFFSPSMLRRPSGLLMYVRPQYKYTVRFKLAKSHLFGVFKGFNKCL</sequence>
<dbReference type="EMBL" id="JBBWWR010000013">
    <property type="protein sequence ID" value="KAK8955270.1"/>
    <property type="molecule type" value="Genomic_DNA"/>
</dbReference>
<keyword evidence="2" id="KW-1185">Reference proteome</keyword>
<reference evidence="1 2" key="1">
    <citation type="journal article" date="2022" name="Nat. Plants">
        <title>Genomes of leafy and leafless Platanthera orchids illuminate the evolution of mycoheterotrophy.</title>
        <authorList>
            <person name="Li M.H."/>
            <person name="Liu K.W."/>
            <person name="Li Z."/>
            <person name="Lu H.C."/>
            <person name="Ye Q.L."/>
            <person name="Zhang D."/>
            <person name="Wang J.Y."/>
            <person name="Li Y.F."/>
            <person name="Zhong Z.M."/>
            <person name="Liu X."/>
            <person name="Yu X."/>
            <person name="Liu D.K."/>
            <person name="Tu X.D."/>
            <person name="Liu B."/>
            <person name="Hao Y."/>
            <person name="Liao X.Y."/>
            <person name="Jiang Y.T."/>
            <person name="Sun W.H."/>
            <person name="Chen J."/>
            <person name="Chen Y.Q."/>
            <person name="Ai Y."/>
            <person name="Zhai J.W."/>
            <person name="Wu S.S."/>
            <person name="Zhou Z."/>
            <person name="Hsiao Y.Y."/>
            <person name="Wu W.L."/>
            <person name="Chen Y.Y."/>
            <person name="Lin Y.F."/>
            <person name="Hsu J.L."/>
            <person name="Li C.Y."/>
            <person name="Wang Z.W."/>
            <person name="Zhao X."/>
            <person name="Zhong W.Y."/>
            <person name="Ma X.K."/>
            <person name="Ma L."/>
            <person name="Huang J."/>
            <person name="Chen G.Z."/>
            <person name="Huang M.Z."/>
            <person name="Huang L."/>
            <person name="Peng D.H."/>
            <person name="Luo Y.B."/>
            <person name="Zou S.Q."/>
            <person name="Chen S.P."/>
            <person name="Lan S."/>
            <person name="Tsai W.C."/>
            <person name="Van de Peer Y."/>
            <person name="Liu Z.J."/>
        </authorList>
    </citation>
    <scope>NUCLEOTIDE SEQUENCE [LARGE SCALE GENOMIC DNA]</scope>
    <source>
        <strain evidence="1">Lor288</strain>
    </source>
</reference>
<gene>
    <name evidence="1" type="primary">CYP707A7</name>
    <name evidence="1" type="ORF">KSP40_PGU014595</name>
</gene>
<organism evidence="1 2">
    <name type="scientific">Platanthera guangdongensis</name>
    <dbReference type="NCBI Taxonomy" id="2320717"/>
    <lineage>
        <taxon>Eukaryota</taxon>
        <taxon>Viridiplantae</taxon>
        <taxon>Streptophyta</taxon>
        <taxon>Embryophyta</taxon>
        <taxon>Tracheophyta</taxon>
        <taxon>Spermatophyta</taxon>
        <taxon>Magnoliopsida</taxon>
        <taxon>Liliopsida</taxon>
        <taxon>Asparagales</taxon>
        <taxon>Orchidaceae</taxon>
        <taxon>Orchidoideae</taxon>
        <taxon>Orchideae</taxon>
        <taxon>Orchidinae</taxon>
        <taxon>Platanthera</taxon>
    </lineage>
</organism>
<evidence type="ECO:0000313" key="2">
    <source>
        <dbReference type="Proteomes" id="UP001412067"/>
    </source>
</evidence>
<accession>A0ABR2LZW5</accession>
<dbReference type="Proteomes" id="UP001412067">
    <property type="component" value="Unassembled WGS sequence"/>
</dbReference>
<protein>
    <submittedName>
        <fullName evidence="1">Abscisic acid 8'-hydroxylase 3</fullName>
    </submittedName>
</protein>
<evidence type="ECO:0000313" key="1">
    <source>
        <dbReference type="EMBL" id="KAK8955270.1"/>
    </source>
</evidence>
<name>A0ABR2LZW5_9ASPA</name>
<dbReference type="SUPFAM" id="SSF48264">
    <property type="entry name" value="Cytochrome P450"/>
    <property type="match status" value="1"/>
</dbReference>
<dbReference type="Gene3D" id="1.10.630.10">
    <property type="entry name" value="Cytochrome P450"/>
    <property type="match status" value="1"/>
</dbReference>
<proteinExistence type="predicted"/>
<comment type="caution">
    <text evidence="1">The sequence shown here is derived from an EMBL/GenBank/DDBJ whole genome shotgun (WGS) entry which is preliminary data.</text>
</comment>